<reference evidence="16" key="1">
    <citation type="submission" date="2025-08" db="UniProtKB">
        <authorList>
            <consortium name="RefSeq"/>
        </authorList>
    </citation>
    <scope>IDENTIFICATION</scope>
    <source>
        <tissue evidence="16">Whole sample</tissue>
    </source>
</reference>
<evidence type="ECO:0000313" key="16">
    <source>
        <dbReference type="RefSeq" id="XP_022292865.1"/>
    </source>
</evidence>
<evidence type="ECO:0000256" key="8">
    <source>
        <dbReference type="ARBA" id="ARBA00022989"/>
    </source>
</evidence>
<keyword evidence="8 12" id="KW-1133">Transmembrane helix</keyword>
<sequence length="556" mass="62981">MAEAVEAFVSQAEGSLWNSSNPVKSPSCPIISPYLVGVKKPVVDLSIVWEDVFAKYDVVRCNGHFKPSSCQARQKVALIVPFRDRYGHLRVFLNHIHPFLMRQQLDYKIYLIDLDDDILFNRGLLLNVGFLESSKEYNYDCYIFHDVDLLPENDHNLYRCSDQPRHMSVAVDKFNYKLPYVSIFGGVSAMTKDQILFVNGFSNKFSGWGGEDDDMFNRLKFHNMTLMRSMDDVSTYKMLKHKQSHPNPKRFKLIKTGMKRVKQDASITPVTKCDNKERVGSVLNVDFMEMNQPCNCEVKPLFNGQLVFASNVILYDCYSNITVRRSDRNDDTFAISCPKQYTSKVYSVSNISVFEISSDYLTRTGDTGFHQSIQIFQDKSFIEYISVRCSQNEDIDSTTSPTIPITPPRISDTSSDGLIIGLVICGILIASLICVIVGISVHFIRNKERSNEEEKERRPEPTIAMSSIPDPQTSSYTTLVAGEINNAAEGSYTGLQNDSVYQEILHISAYERPITEEERERGNMQREVPSSINVQQDGSTDNTATFNSGHDKKSGV</sequence>
<keyword evidence="15" id="KW-1185">Reference proteome</keyword>
<comment type="pathway">
    <text evidence="2">Protein modification; protein glycosylation.</text>
</comment>
<evidence type="ECO:0000256" key="1">
    <source>
        <dbReference type="ARBA" id="ARBA00004606"/>
    </source>
</evidence>
<evidence type="ECO:0000256" key="2">
    <source>
        <dbReference type="ARBA" id="ARBA00004922"/>
    </source>
</evidence>
<keyword evidence="7" id="KW-0735">Signal-anchor</keyword>
<feature type="compositionally biased region" description="Polar residues" evidence="11">
    <location>
        <begin position="528"/>
        <end position="548"/>
    </location>
</feature>
<evidence type="ECO:0000256" key="12">
    <source>
        <dbReference type="SAM" id="Phobius"/>
    </source>
</evidence>
<evidence type="ECO:0000313" key="15">
    <source>
        <dbReference type="Proteomes" id="UP000694844"/>
    </source>
</evidence>
<keyword evidence="10" id="KW-0325">Glycoprotein</keyword>
<name>A0A8B8ANV2_CRAVI</name>
<evidence type="ECO:0000256" key="11">
    <source>
        <dbReference type="SAM" id="MobiDB-lite"/>
    </source>
</evidence>
<evidence type="ECO:0000259" key="13">
    <source>
        <dbReference type="Pfam" id="PF02709"/>
    </source>
</evidence>
<dbReference type="Pfam" id="PF13733">
    <property type="entry name" value="Glyco_transf_7N"/>
    <property type="match status" value="1"/>
</dbReference>
<evidence type="ECO:0000256" key="6">
    <source>
        <dbReference type="ARBA" id="ARBA00022692"/>
    </source>
</evidence>
<keyword evidence="9 12" id="KW-0472">Membrane</keyword>
<dbReference type="AlphaFoldDB" id="A0A8B8ANV2"/>
<dbReference type="PANTHER" id="PTHR19300:SF57">
    <property type="entry name" value="BETA-1,4-N-ACETYLGALACTOSAMINYLTRANSFERASE"/>
    <property type="match status" value="1"/>
</dbReference>
<feature type="compositionally biased region" description="Basic and acidic residues" evidence="11">
    <location>
        <begin position="513"/>
        <end position="524"/>
    </location>
</feature>
<feature type="transmembrane region" description="Helical" evidence="12">
    <location>
        <begin position="418"/>
        <end position="444"/>
    </location>
</feature>
<dbReference type="GO" id="GO:0008378">
    <property type="term" value="F:galactosyltransferase activity"/>
    <property type="evidence" value="ECO:0007669"/>
    <property type="project" value="TreeGrafter"/>
</dbReference>
<gene>
    <name evidence="16" type="primary">LOC111103713</name>
</gene>
<dbReference type="InterPro" id="IPR003859">
    <property type="entry name" value="Galactosyl_T"/>
</dbReference>
<dbReference type="InterPro" id="IPR027791">
    <property type="entry name" value="Galactosyl_T_C"/>
</dbReference>
<evidence type="ECO:0000256" key="9">
    <source>
        <dbReference type="ARBA" id="ARBA00023136"/>
    </source>
</evidence>
<feature type="region of interest" description="Disordered" evidence="11">
    <location>
        <begin position="447"/>
        <end position="474"/>
    </location>
</feature>
<dbReference type="KEGG" id="cvn:111103713"/>
<evidence type="ECO:0000256" key="7">
    <source>
        <dbReference type="ARBA" id="ARBA00022968"/>
    </source>
</evidence>
<feature type="domain" description="Galactosyltransferase N-terminal" evidence="14">
    <location>
        <begin position="28"/>
        <end position="161"/>
    </location>
</feature>
<dbReference type="PANTHER" id="PTHR19300">
    <property type="entry name" value="BETA-1,4-GALACTOSYLTRANSFERASE"/>
    <property type="match status" value="1"/>
</dbReference>
<dbReference type="Gene3D" id="3.90.550.10">
    <property type="entry name" value="Spore Coat Polysaccharide Biosynthesis Protein SpsA, Chain A"/>
    <property type="match status" value="1"/>
</dbReference>
<evidence type="ECO:0000256" key="10">
    <source>
        <dbReference type="ARBA" id="ARBA00023180"/>
    </source>
</evidence>
<keyword evidence="4" id="KW-0328">Glycosyltransferase</keyword>
<dbReference type="OrthoDB" id="6201750at2759"/>
<dbReference type="InterPro" id="IPR029044">
    <property type="entry name" value="Nucleotide-diphossugar_trans"/>
</dbReference>
<dbReference type="CDD" id="cd00899">
    <property type="entry name" value="b4GalT"/>
    <property type="match status" value="1"/>
</dbReference>
<accession>A0A8B8ANV2</accession>
<evidence type="ECO:0000256" key="5">
    <source>
        <dbReference type="ARBA" id="ARBA00022679"/>
    </source>
</evidence>
<dbReference type="GO" id="GO:0016020">
    <property type="term" value="C:membrane"/>
    <property type="evidence" value="ECO:0007669"/>
    <property type="project" value="UniProtKB-SubCell"/>
</dbReference>
<protein>
    <submittedName>
        <fullName evidence="16">Uncharacterized protein LOC111103713</fullName>
    </submittedName>
</protein>
<feature type="region of interest" description="Disordered" evidence="11">
    <location>
        <begin position="512"/>
        <end position="556"/>
    </location>
</feature>
<dbReference type="UniPathway" id="UPA00378"/>
<evidence type="ECO:0000256" key="3">
    <source>
        <dbReference type="ARBA" id="ARBA00005735"/>
    </source>
</evidence>
<dbReference type="PRINTS" id="PR02050">
    <property type="entry name" value="B14GALTRFASE"/>
</dbReference>
<dbReference type="GO" id="GO:0005794">
    <property type="term" value="C:Golgi apparatus"/>
    <property type="evidence" value="ECO:0007669"/>
    <property type="project" value="TreeGrafter"/>
</dbReference>
<dbReference type="SUPFAM" id="SSF53448">
    <property type="entry name" value="Nucleotide-diphospho-sugar transferases"/>
    <property type="match status" value="1"/>
</dbReference>
<evidence type="ECO:0000259" key="14">
    <source>
        <dbReference type="Pfam" id="PF13733"/>
    </source>
</evidence>
<organism evidence="15 16">
    <name type="scientific">Crassostrea virginica</name>
    <name type="common">Eastern oyster</name>
    <dbReference type="NCBI Taxonomy" id="6565"/>
    <lineage>
        <taxon>Eukaryota</taxon>
        <taxon>Metazoa</taxon>
        <taxon>Spiralia</taxon>
        <taxon>Lophotrochozoa</taxon>
        <taxon>Mollusca</taxon>
        <taxon>Bivalvia</taxon>
        <taxon>Autobranchia</taxon>
        <taxon>Pteriomorphia</taxon>
        <taxon>Ostreida</taxon>
        <taxon>Ostreoidea</taxon>
        <taxon>Ostreidae</taxon>
        <taxon>Crassostrea</taxon>
    </lineage>
</organism>
<feature type="domain" description="Galactosyltransferase C-terminal" evidence="13">
    <location>
        <begin position="165"/>
        <end position="242"/>
    </location>
</feature>
<feature type="compositionally biased region" description="Basic and acidic residues" evidence="11">
    <location>
        <begin position="447"/>
        <end position="460"/>
    </location>
</feature>
<proteinExistence type="inferred from homology"/>
<dbReference type="GO" id="GO:0005975">
    <property type="term" value="P:carbohydrate metabolic process"/>
    <property type="evidence" value="ECO:0007669"/>
    <property type="project" value="InterPro"/>
</dbReference>
<dbReference type="GeneID" id="111103713"/>
<keyword evidence="5" id="KW-0808">Transferase</keyword>
<comment type="subcellular location">
    <subcellularLocation>
        <location evidence="1">Membrane</location>
        <topology evidence="1">Single-pass type II membrane protein</topology>
    </subcellularLocation>
</comment>
<keyword evidence="6 12" id="KW-0812">Transmembrane</keyword>
<dbReference type="RefSeq" id="XP_022292865.1">
    <property type="nucleotide sequence ID" value="XM_022437157.1"/>
</dbReference>
<comment type="similarity">
    <text evidence="3">Belongs to the glycosyltransferase 7 family.</text>
</comment>
<dbReference type="InterPro" id="IPR027995">
    <property type="entry name" value="Galactosyl_T_N"/>
</dbReference>
<evidence type="ECO:0000256" key="4">
    <source>
        <dbReference type="ARBA" id="ARBA00022676"/>
    </source>
</evidence>
<dbReference type="Proteomes" id="UP000694844">
    <property type="component" value="Chromosome 7"/>
</dbReference>
<dbReference type="Pfam" id="PF02709">
    <property type="entry name" value="Glyco_transf_7C"/>
    <property type="match status" value="1"/>
</dbReference>